<feature type="transmembrane region" description="Helical" evidence="2">
    <location>
        <begin position="227"/>
        <end position="247"/>
    </location>
</feature>
<protein>
    <recommendedName>
        <fullName evidence="5">DUF4013 domain-containing protein</fullName>
    </recommendedName>
</protein>
<accession>A0ABP9VZP4</accession>
<evidence type="ECO:0000313" key="4">
    <source>
        <dbReference type="Proteomes" id="UP001416858"/>
    </source>
</evidence>
<evidence type="ECO:0000313" key="3">
    <source>
        <dbReference type="EMBL" id="GAA5510599.1"/>
    </source>
</evidence>
<sequence length="422" mass="47153">MSLPLLNDFAPDATIDGSEETSGTRRSRSGTRPLVITRSELEHFPPMPSLRSRPLAAIAWLVRSCVAILCGVVLLAIGATIPIVNVYVLGCLMEIQGQVARTGKFRSASWGLPLTLRLGIIVLAVVLWLLPIELLAALHRDIHVLSPGSANDWLVAFMLAITSVVIAAHLALAIAGGGRWWQFLRPLQTIRQQLDRHYRVRFWQQATRQINEFVAAISLLRLLRLGILAYAAAYLWLAIPTLLFTLLDDVTIRWQWFGFAAGCLTLTVTLMGLPFLMAHVAAERRFGAMFEIRTVYELAARTPLCWSMSTAFLMACSVLTLLYIALVKNALPPHNFRWDLMAVFLVTMIPARILVGRAYHHATTRPPARLKWSTRVWRWSNIAALGIAVGYYVYFLYLAQTGGELGQNAIWQFPSVLQPFPN</sequence>
<dbReference type="EMBL" id="BAABRO010000025">
    <property type="protein sequence ID" value="GAA5510599.1"/>
    <property type="molecule type" value="Genomic_DNA"/>
</dbReference>
<reference evidence="3 4" key="1">
    <citation type="submission" date="2024-02" db="EMBL/GenBank/DDBJ databases">
        <title>Rhodopirellula caenicola NBRC 110016.</title>
        <authorList>
            <person name="Ichikawa N."/>
            <person name="Katano-Makiyama Y."/>
            <person name="Hidaka K."/>
        </authorList>
    </citation>
    <scope>NUCLEOTIDE SEQUENCE [LARGE SCALE GENOMIC DNA]</scope>
    <source>
        <strain evidence="3 4">NBRC 110016</strain>
    </source>
</reference>
<evidence type="ECO:0000256" key="1">
    <source>
        <dbReference type="SAM" id="MobiDB-lite"/>
    </source>
</evidence>
<evidence type="ECO:0008006" key="5">
    <source>
        <dbReference type="Google" id="ProtNLM"/>
    </source>
</evidence>
<keyword evidence="2" id="KW-0472">Membrane</keyword>
<proteinExistence type="predicted"/>
<comment type="caution">
    <text evidence="3">The sequence shown here is derived from an EMBL/GenBank/DDBJ whole genome shotgun (WGS) entry which is preliminary data.</text>
</comment>
<organism evidence="3 4">
    <name type="scientific">Novipirellula caenicola</name>
    <dbReference type="NCBI Taxonomy" id="1536901"/>
    <lineage>
        <taxon>Bacteria</taxon>
        <taxon>Pseudomonadati</taxon>
        <taxon>Planctomycetota</taxon>
        <taxon>Planctomycetia</taxon>
        <taxon>Pirellulales</taxon>
        <taxon>Pirellulaceae</taxon>
        <taxon>Novipirellula</taxon>
    </lineage>
</organism>
<evidence type="ECO:0000256" key="2">
    <source>
        <dbReference type="SAM" id="Phobius"/>
    </source>
</evidence>
<feature type="region of interest" description="Disordered" evidence="1">
    <location>
        <begin position="1"/>
        <end position="30"/>
    </location>
</feature>
<name>A0ABP9VZP4_9BACT</name>
<feature type="transmembrane region" description="Helical" evidence="2">
    <location>
        <begin position="303"/>
        <end position="326"/>
    </location>
</feature>
<feature type="transmembrane region" description="Helical" evidence="2">
    <location>
        <begin position="57"/>
        <end position="89"/>
    </location>
</feature>
<feature type="transmembrane region" description="Helical" evidence="2">
    <location>
        <begin position="153"/>
        <end position="175"/>
    </location>
</feature>
<gene>
    <name evidence="3" type="ORF">Rcae01_06109</name>
</gene>
<feature type="transmembrane region" description="Helical" evidence="2">
    <location>
        <begin position="110"/>
        <end position="130"/>
    </location>
</feature>
<feature type="transmembrane region" description="Helical" evidence="2">
    <location>
        <begin position="338"/>
        <end position="355"/>
    </location>
</feature>
<feature type="transmembrane region" description="Helical" evidence="2">
    <location>
        <begin position="259"/>
        <end position="282"/>
    </location>
</feature>
<keyword evidence="2" id="KW-1133">Transmembrane helix</keyword>
<keyword evidence="4" id="KW-1185">Reference proteome</keyword>
<keyword evidence="2" id="KW-0812">Transmembrane</keyword>
<feature type="transmembrane region" description="Helical" evidence="2">
    <location>
        <begin position="376"/>
        <end position="397"/>
    </location>
</feature>
<dbReference type="Proteomes" id="UP001416858">
    <property type="component" value="Unassembled WGS sequence"/>
</dbReference>